<accession>A0A9P9WCN0</accession>
<dbReference type="Proteomes" id="UP000829685">
    <property type="component" value="Unassembled WGS sequence"/>
</dbReference>
<evidence type="ECO:0000256" key="3">
    <source>
        <dbReference type="ARBA" id="ARBA00022692"/>
    </source>
</evidence>
<feature type="transmembrane region" description="Helical" evidence="7">
    <location>
        <begin position="519"/>
        <end position="539"/>
    </location>
</feature>
<dbReference type="EMBL" id="JAFIMR010000040">
    <property type="protein sequence ID" value="KAI1857493.1"/>
    <property type="molecule type" value="Genomic_DNA"/>
</dbReference>
<feature type="region of interest" description="Disordered" evidence="6">
    <location>
        <begin position="45"/>
        <end position="87"/>
    </location>
</feature>
<dbReference type="FunFam" id="1.20.1250.20:FF:000106">
    <property type="entry name" value="MFS transporter, putative"/>
    <property type="match status" value="1"/>
</dbReference>
<keyword evidence="2" id="KW-0813">Transport</keyword>
<keyword evidence="9" id="KW-1185">Reference proteome</keyword>
<feature type="compositionally biased region" description="Polar residues" evidence="6">
    <location>
        <begin position="14"/>
        <end position="25"/>
    </location>
</feature>
<evidence type="ECO:0000256" key="5">
    <source>
        <dbReference type="ARBA" id="ARBA00023136"/>
    </source>
</evidence>
<feature type="transmembrane region" description="Helical" evidence="7">
    <location>
        <begin position="280"/>
        <end position="301"/>
    </location>
</feature>
<evidence type="ECO:0008006" key="10">
    <source>
        <dbReference type="Google" id="ProtNLM"/>
    </source>
</evidence>
<evidence type="ECO:0000256" key="6">
    <source>
        <dbReference type="SAM" id="MobiDB-lite"/>
    </source>
</evidence>
<dbReference type="FunFam" id="1.20.1250.20:FF:000247">
    <property type="entry name" value="MFS general substrate transporter"/>
    <property type="match status" value="1"/>
</dbReference>
<dbReference type="GO" id="GO:0016020">
    <property type="term" value="C:membrane"/>
    <property type="evidence" value="ECO:0007669"/>
    <property type="project" value="UniProtKB-SubCell"/>
</dbReference>
<dbReference type="PANTHER" id="PTHR43791">
    <property type="entry name" value="PERMEASE-RELATED"/>
    <property type="match status" value="1"/>
</dbReference>
<gene>
    <name evidence="8" type="ORF">JX265_011228</name>
</gene>
<evidence type="ECO:0000256" key="7">
    <source>
        <dbReference type="SAM" id="Phobius"/>
    </source>
</evidence>
<dbReference type="SUPFAM" id="SSF103473">
    <property type="entry name" value="MFS general substrate transporter"/>
    <property type="match status" value="1"/>
</dbReference>
<evidence type="ECO:0000313" key="8">
    <source>
        <dbReference type="EMBL" id="KAI1857493.1"/>
    </source>
</evidence>
<name>A0A9P9WCN0_9PEZI</name>
<feature type="region of interest" description="Disordered" evidence="6">
    <location>
        <begin position="1"/>
        <end position="25"/>
    </location>
</feature>
<keyword evidence="4 7" id="KW-1133">Transmembrane helix</keyword>
<dbReference type="AlphaFoldDB" id="A0A9P9WCN0"/>
<evidence type="ECO:0000256" key="4">
    <source>
        <dbReference type="ARBA" id="ARBA00022989"/>
    </source>
</evidence>
<evidence type="ECO:0000256" key="1">
    <source>
        <dbReference type="ARBA" id="ARBA00004141"/>
    </source>
</evidence>
<protein>
    <recommendedName>
        <fullName evidence="10">Allantoate permease</fullName>
    </recommendedName>
</protein>
<feature type="transmembrane region" description="Helical" evidence="7">
    <location>
        <begin position="456"/>
        <end position="476"/>
    </location>
</feature>
<feature type="transmembrane region" description="Helical" evidence="7">
    <location>
        <begin position="313"/>
        <end position="331"/>
    </location>
</feature>
<dbReference type="InterPro" id="IPR036259">
    <property type="entry name" value="MFS_trans_sf"/>
</dbReference>
<dbReference type="Gene3D" id="1.20.1250.20">
    <property type="entry name" value="MFS general substrate transporter like domains"/>
    <property type="match status" value="1"/>
</dbReference>
<dbReference type="InterPro" id="IPR011701">
    <property type="entry name" value="MFS"/>
</dbReference>
<sequence length="612" mass="70147">MGHAPSRLVHRTSGGKSSYTQTCKSSEAISIRGSSEIELKELNETEPRATRGLPRLQTSTGMSYRRLSGSDPEEHKSYGSVDSTPEASPTALLIDDFEKADTGNPFLDAETAAYWRNVYEGCEYECRHAFDPALTWSRREEEELVRKLDWKVCLWACVMFFGLQVDRNNLSQAVSDNMLDDLGLNTDDYNYGNSVFLVSFLLAELPSQLISKALGPDRWIPMQMVLWSFVAISQCALTGRTSFLITRSLLGLLEGGFIPDLVLWLSYFYTSRELPIRLSYFWTTLSVTGILTSLLAFALLHLRGVMGWEGWRWLFLVEGCITLTVGVMSFFRMPASAVQTRTWFRPAGWFTEREEAIVVNRVLRDDPSKGDMHNRQALTPRRLWEALTDFDLWPLYIVGLVAYVPQSPPKTYVTLILRGLGFGTFETNLLTIPAEIMHIFNLIILTRLSEWLNERALVAILQPLWTLPCILALRFWEGTFENAWGTYTTLMVLLSYPYCHAILVGWCSKNSNTVGTRTVSAALYNMSVQTGSVFASYIYREDDKPHYRRGNSTLLLVNLASVLVFLLTKLYYVYRNRQREWQWRALSEEQRAEYRRNTMVQGSRRLDFRFAH</sequence>
<feature type="transmembrane region" description="Helical" evidence="7">
    <location>
        <begin position="554"/>
        <end position="574"/>
    </location>
</feature>
<evidence type="ECO:0000256" key="2">
    <source>
        <dbReference type="ARBA" id="ARBA00022448"/>
    </source>
</evidence>
<dbReference type="PANTHER" id="PTHR43791:SF29">
    <property type="entry name" value="MAJOR FACILITATOR SUPERFAMILY (MFS) PROFILE DOMAIN-CONTAINING PROTEIN"/>
    <property type="match status" value="1"/>
</dbReference>
<proteinExistence type="predicted"/>
<comment type="subcellular location">
    <subcellularLocation>
        <location evidence="1">Membrane</location>
        <topology evidence="1">Multi-pass membrane protein</topology>
    </subcellularLocation>
</comment>
<organism evidence="8 9">
    <name type="scientific">Neoarthrinium moseri</name>
    <dbReference type="NCBI Taxonomy" id="1658444"/>
    <lineage>
        <taxon>Eukaryota</taxon>
        <taxon>Fungi</taxon>
        <taxon>Dikarya</taxon>
        <taxon>Ascomycota</taxon>
        <taxon>Pezizomycotina</taxon>
        <taxon>Sordariomycetes</taxon>
        <taxon>Xylariomycetidae</taxon>
        <taxon>Amphisphaeriales</taxon>
        <taxon>Apiosporaceae</taxon>
        <taxon>Neoarthrinium</taxon>
    </lineage>
</organism>
<dbReference type="Pfam" id="PF07690">
    <property type="entry name" value="MFS_1"/>
    <property type="match status" value="1"/>
</dbReference>
<feature type="transmembrane region" description="Helical" evidence="7">
    <location>
        <begin position="249"/>
        <end position="268"/>
    </location>
</feature>
<reference evidence="8" key="1">
    <citation type="submission" date="2021-03" db="EMBL/GenBank/DDBJ databases">
        <title>Revisited historic fungal species revealed as producer of novel bioactive compounds through whole genome sequencing and comparative genomics.</title>
        <authorList>
            <person name="Vignolle G.A."/>
            <person name="Hochenegger N."/>
            <person name="Mach R.L."/>
            <person name="Mach-Aigner A.R."/>
            <person name="Javad Rahimi M."/>
            <person name="Salim K.A."/>
            <person name="Chan C.M."/>
            <person name="Lim L.B.L."/>
            <person name="Cai F."/>
            <person name="Druzhinina I.S."/>
            <person name="U'Ren J.M."/>
            <person name="Derntl C."/>
        </authorList>
    </citation>
    <scope>NUCLEOTIDE SEQUENCE</scope>
    <source>
        <strain evidence="8">TUCIM 5799</strain>
    </source>
</reference>
<feature type="transmembrane region" description="Helical" evidence="7">
    <location>
        <begin position="488"/>
        <end position="507"/>
    </location>
</feature>
<keyword evidence="5 7" id="KW-0472">Membrane</keyword>
<comment type="caution">
    <text evidence="8">The sequence shown here is derived from an EMBL/GenBank/DDBJ whole genome shotgun (WGS) entry which is preliminary data.</text>
</comment>
<keyword evidence="3 7" id="KW-0812">Transmembrane</keyword>
<dbReference type="GO" id="GO:0022857">
    <property type="term" value="F:transmembrane transporter activity"/>
    <property type="evidence" value="ECO:0007669"/>
    <property type="project" value="InterPro"/>
</dbReference>
<evidence type="ECO:0000313" key="9">
    <source>
        <dbReference type="Proteomes" id="UP000829685"/>
    </source>
</evidence>